<evidence type="ECO:0000313" key="2">
    <source>
        <dbReference type="EMBL" id="KAF7359603.1"/>
    </source>
</evidence>
<dbReference type="Pfam" id="PF20414">
    <property type="entry name" value="DUF6698"/>
    <property type="match status" value="1"/>
</dbReference>
<organism evidence="2 3">
    <name type="scientific">Mycena venus</name>
    <dbReference type="NCBI Taxonomy" id="2733690"/>
    <lineage>
        <taxon>Eukaryota</taxon>
        <taxon>Fungi</taxon>
        <taxon>Dikarya</taxon>
        <taxon>Basidiomycota</taxon>
        <taxon>Agaricomycotina</taxon>
        <taxon>Agaricomycetes</taxon>
        <taxon>Agaricomycetidae</taxon>
        <taxon>Agaricales</taxon>
        <taxon>Marasmiineae</taxon>
        <taxon>Mycenaceae</taxon>
        <taxon>Mycena</taxon>
    </lineage>
</organism>
<accession>A0A8H6YH14</accession>
<gene>
    <name evidence="2" type="ORF">MVEN_00684100</name>
</gene>
<proteinExistence type="predicted"/>
<protein>
    <submittedName>
        <fullName evidence="2">Uncharacterized protein</fullName>
    </submittedName>
</protein>
<feature type="region of interest" description="Disordered" evidence="1">
    <location>
        <begin position="1"/>
        <end position="57"/>
    </location>
</feature>
<evidence type="ECO:0000313" key="3">
    <source>
        <dbReference type="Proteomes" id="UP000620124"/>
    </source>
</evidence>
<comment type="caution">
    <text evidence="2">The sequence shown here is derived from an EMBL/GenBank/DDBJ whole genome shotgun (WGS) entry which is preliminary data.</text>
</comment>
<feature type="compositionally biased region" description="Polar residues" evidence="1">
    <location>
        <begin position="1"/>
        <end position="22"/>
    </location>
</feature>
<dbReference type="Proteomes" id="UP000620124">
    <property type="component" value="Unassembled WGS sequence"/>
</dbReference>
<name>A0A8H6YH14_9AGAR</name>
<sequence length="397" mass="43048">MPSEPSTSPNTEAPASTPSPTEIQAAARARVESQLTASALGTKKKRKATDDRDDDEPITLRWYGRNFVRNGCGPYERIHPIIEFGVKLELIDPEDRPANPSAEDVRLAESWEILKALIPNFADDMVELGGDVKTRKHVASQGGANGARGDDTGSFKGAAIDWALPLPPPALPGEDPPPPEVISPPIPKAGKKVYLGQNHPVTARALRPISFPDTQETYDKIKAGDEHFKILGRQLPTFMFTHSQVYDKEDVEAGYLEGHMMRAAARHVYLGPSAALTGPDSSAGKAGNAAINGVRALTGRDITYLACQLRFALSSVESWHTMDGDFSYREFYWKVVDSLRGDEGQAHLDRFNRDIFGTGAAAKQSAAATAHIPDEFELLQQQRAAKRARAAEAAAAA</sequence>
<keyword evidence="3" id="KW-1185">Reference proteome</keyword>
<evidence type="ECO:0000256" key="1">
    <source>
        <dbReference type="SAM" id="MobiDB-lite"/>
    </source>
</evidence>
<dbReference type="OrthoDB" id="3160134at2759"/>
<dbReference type="EMBL" id="JACAZI010000005">
    <property type="protein sequence ID" value="KAF7359603.1"/>
    <property type="molecule type" value="Genomic_DNA"/>
</dbReference>
<dbReference type="AlphaFoldDB" id="A0A8H6YH14"/>
<dbReference type="InterPro" id="IPR046521">
    <property type="entry name" value="DUF6698"/>
</dbReference>
<reference evidence="2" key="1">
    <citation type="submission" date="2020-05" db="EMBL/GenBank/DDBJ databases">
        <title>Mycena genomes resolve the evolution of fungal bioluminescence.</title>
        <authorList>
            <person name="Tsai I.J."/>
        </authorList>
    </citation>
    <scope>NUCLEOTIDE SEQUENCE</scope>
    <source>
        <strain evidence="2">CCC161011</strain>
    </source>
</reference>